<dbReference type="EMBL" id="JBHSPA010000010">
    <property type="protein sequence ID" value="MFC5823598.1"/>
    <property type="molecule type" value="Genomic_DNA"/>
</dbReference>
<evidence type="ECO:0000256" key="6">
    <source>
        <dbReference type="ARBA" id="ARBA00023136"/>
    </source>
</evidence>
<feature type="transmembrane region" description="Helical" evidence="8">
    <location>
        <begin position="353"/>
        <end position="375"/>
    </location>
</feature>
<feature type="transmembrane region" description="Helical" evidence="8">
    <location>
        <begin position="315"/>
        <end position="333"/>
    </location>
</feature>
<keyword evidence="4 8" id="KW-0812">Transmembrane</keyword>
<feature type="domain" description="Major facilitator superfamily (MFS) profile" evidence="9">
    <location>
        <begin position="1"/>
        <end position="406"/>
    </location>
</feature>
<evidence type="ECO:0000256" key="4">
    <source>
        <dbReference type="ARBA" id="ARBA00022692"/>
    </source>
</evidence>
<dbReference type="PANTHER" id="PTHR23517:SF2">
    <property type="entry name" value="MULTIDRUG RESISTANCE PROTEIN MDTH"/>
    <property type="match status" value="1"/>
</dbReference>
<dbReference type="InterPro" id="IPR050171">
    <property type="entry name" value="MFS_Transporters"/>
</dbReference>
<protein>
    <submittedName>
        <fullName evidence="10">MFS transporter</fullName>
    </submittedName>
</protein>
<evidence type="ECO:0000313" key="11">
    <source>
        <dbReference type="Proteomes" id="UP001596058"/>
    </source>
</evidence>
<evidence type="ECO:0000256" key="2">
    <source>
        <dbReference type="ARBA" id="ARBA00022448"/>
    </source>
</evidence>
<dbReference type="PANTHER" id="PTHR23517">
    <property type="entry name" value="RESISTANCE PROTEIN MDTM, PUTATIVE-RELATED-RELATED"/>
    <property type="match status" value="1"/>
</dbReference>
<dbReference type="InterPro" id="IPR036259">
    <property type="entry name" value="MFS_trans_sf"/>
</dbReference>
<dbReference type="Pfam" id="PF07690">
    <property type="entry name" value="MFS_1"/>
    <property type="match status" value="1"/>
</dbReference>
<gene>
    <name evidence="10" type="ORF">ACFPZ3_07030</name>
</gene>
<dbReference type="Gene3D" id="1.20.1250.20">
    <property type="entry name" value="MFS general substrate transporter like domains"/>
    <property type="match status" value="1"/>
</dbReference>
<dbReference type="InterPro" id="IPR011701">
    <property type="entry name" value="MFS"/>
</dbReference>
<feature type="transmembrane region" description="Helical" evidence="8">
    <location>
        <begin position="95"/>
        <end position="122"/>
    </location>
</feature>
<feature type="transmembrane region" description="Helical" evidence="8">
    <location>
        <begin position="259"/>
        <end position="277"/>
    </location>
</feature>
<feature type="transmembrane region" description="Helical" evidence="8">
    <location>
        <begin position="55"/>
        <end position="75"/>
    </location>
</feature>
<dbReference type="InterPro" id="IPR020846">
    <property type="entry name" value="MFS_dom"/>
</dbReference>
<accession>A0ABW1CFF5</accession>
<dbReference type="SUPFAM" id="SSF103473">
    <property type="entry name" value="MFS general substrate transporter"/>
    <property type="match status" value="1"/>
</dbReference>
<dbReference type="Proteomes" id="UP001596058">
    <property type="component" value="Unassembled WGS sequence"/>
</dbReference>
<evidence type="ECO:0000259" key="9">
    <source>
        <dbReference type="PROSITE" id="PS50850"/>
    </source>
</evidence>
<feature type="transmembrane region" description="Helical" evidence="8">
    <location>
        <begin position="381"/>
        <end position="401"/>
    </location>
</feature>
<evidence type="ECO:0000256" key="1">
    <source>
        <dbReference type="ARBA" id="ARBA00004651"/>
    </source>
</evidence>
<comment type="subcellular location">
    <subcellularLocation>
        <location evidence="1">Cell membrane</location>
        <topology evidence="1">Multi-pass membrane protein</topology>
    </subcellularLocation>
</comment>
<keyword evidence="3" id="KW-1003">Cell membrane</keyword>
<evidence type="ECO:0000256" key="5">
    <source>
        <dbReference type="ARBA" id="ARBA00022989"/>
    </source>
</evidence>
<evidence type="ECO:0000313" key="10">
    <source>
        <dbReference type="EMBL" id="MFC5823598.1"/>
    </source>
</evidence>
<keyword evidence="2" id="KW-0813">Transport</keyword>
<sequence length="447" mass="46636">MARAETDDGTGRKGRRGWPLLAAVAVDALGTGLYLPLSLLYFLKVTDLDLATIGLLISVTTALTLPVPIVVGRLVDRLGPRLVVAGGQALQGLGFLLYLTVSGAASLVVAVLVTTVGLRVYWSSVFTLIADQADAEGADAKDHWFARAGMIRETGAAGGALLAGALLTFDSGRVYDGLILGSALAFLVAALVVVLAVPSTPHALPPADGHSGHRALLRDRPYLALIGTCTIFALCSSFLALSLPVYVVQGLSGPDWAPGPLLALNTLLLATCTAAVTRFVRRRWSRARAMTWAGGLWALWCAASAAAVLLPSEALVPFLVAAVVCYSAAEMTYGPASNALAADAAPAGSRGTYLAAFQYSFAGANILAPGLFGLLFSQDRLLPWLVVGLLAVLGAVLMLRLERRLPQERRVVNAGAGARPAPAPASAEGAHLDRSGRSARPRRRLHR</sequence>
<feature type="transmembrane region" description="Helical" evidence="8">
    <location>
        <begin position="20"/>
        <end position="43"/>
    </location>
</feature>
<keyword evidence="6 8" id="KW-0472">Membrane</keyword>
<proteinExistence type="predicted"/>
<feature type="transmembrane region" description="Helical" evidence="8">
    <location>
        <begin position="289"/>
        <end position="309"/>
    </location>
</feature>
<feature type="compositionally biased region" description="Basic residues" evidence="7">
    <location>
        <begin position="437"/>
        <end position="447"/>
    </location>
</feature>
<evidence type="ECO:0000256" key="7">
    <source>
        <dbReference type="SAM" id="MobiDB-lite"/>
    </source>
</evidence>
<feature type="region of interest" description="Disordered" evidence="7">
    <location>
        <begin position="415"/>
        <end position="447"/>
    </location>
</feature>
<dbReference type="RefSeq" id="WP_379513132.1">
    <property type="nucleotide sequence ID" value="NZ_JBHSPA010000010.1"/>
</dbReference>
<name>A0ABW1CFF5_9ACTN</name>
<evidence type="ECO:0000256" key="3">
    <source>
        <dbReference type="ARBA" id="ARBA00022475"/>
    </source>
</evidence>
<reference evidence="11" key="1">
    <citation type="journal article" date="2019" name="Int. J. Syst. Evol. Microbiol.">
        <title>The Global Catalogue of Microorganisms (GCM) 10K type strain sequencing project: providing services to taxonomists for standard genome sequencing and annotation.</title>
        <authorList>
            <consortium name="The Broad Institute Genomics Platform"/>
            <consortium name="The Broad Institute Genome Sequencing Center for Infectious Disease"/>
            <person name="Wu L."/>
            <person name="Ma J."/>
        </authorList>
    </citation>
    <scope>NUCLEOTIDE SEQUENCE [LARGE SCALE GENOMIC DNA]</scope>
    <source>
        <strain evidence="11">CCUG 53903</strain>
    </source>
</reference>
<feature type="transmembrane region" description="Helical" evidence="8">
    <location>
        <begin position="177"/>
        <end position="197"/>
    </location>
</feature>
<keyword evidence="5 8" id="KW-1133">Transmembrane helix</keyword>
<comment type="caution">
    <text evidence="10">The sequence shown here is derived from an EMBL/GenBank/DDBJ whole genome shotgun (WGS) entry which is preliminary data.</text>
</comment>
<feature type="compositionally biased region" description="Low complexity" evidence="7">
    <location>
        <begin position="415"/>
        <end position="429"/>
    </location>
</feature>
<organism evidence="10 11">
    <name type="scientific">Nonomuraea insulae</name>
    <dbReference type="NCBI Taxonomy" id="1616787"/>
    <lineage>
        <taxon>Bacteria</taxon>
        <taxon>Bacillati</taxon>
        <taxon>Actinomycetota</taxon>
        <taxon>Actinomycetes</taxon>
        <taxon>Streptosporangiales</taxon>
        <taxon>Streptosporangiaceae</taxon>
        <taxon>Nonomuraea</taxon>
    </lineage>
</organism>
<keyword evidence="11" id="KW-1185">Reference proteome</keyword>
<dbReference type="PROSITE" id="PS50850">
    <property type="entry name" value="MFS"/>
    <property type="match status" value="1"/>
</dbReference>
<evidence type="ECO:0000256" key="8">
    <source>
        <dbReference type="SAM" id="Phobius"/>
    </source>
</evidence>
<feature type="transmembrane region" description="Helical" evidence="8">
    <location>
        <begin position="222"/>
        <end position="247"/>
    </location>
</feature>